<reference evidence="2" key="1">
    <citation type="submission" date="2014-11" db="EMBL/GenBank/DDBJ databases">
        <authorList>
            <person name="Amaro Gonzalez C."/>
        </authorList>
    </citation>
    <scope>NUCLEOTIDE SEQUENCE</scope>
</reference>
<keyword evidence="1" id="KW-0472">Membrane</keyword>
<reference evidence="2" key="2">
    <citation type="journal article" date="2015" name="Fish Shellfish Immunol.">
        <title>Early steps in the European eel (Anguilla anguilla)-Vibrio vulnificus interaction in the gills: Role of the RtxA13 toxin.</title>
        <authorList>
            <person name="Callol A."/>
            <person name="Pajuelo D."/>
            <person name="Ebbesson L."/>
            <person name="Teles M."/>
            <person name="MacKenzie S."/>
            <person name="Amaro C."/>
        </authorList>
    </citation>
    <scope>NUCLEOTIDE SEQUENCE</scope>
</reference>
<accession>A0A0E9S1L4</accession>
<protein>
    <submittedName>
        <fullName evidence="2">Uncharacterized protein</fullName>
    </submittedName>
</protein>
<organism evidence="2">
    <name type="scientific">Anguilla anguilla</name>
    <name type="common">European freshwater eel</name>
    <name type="synonym">Muraena anguilla</name>
    <dbReference type="NCBI Taxonomy" id="7936"/>
    <lineage>
        <taxon>Eukaryota</taxon>
        <taxon>Metazoa</taxon>
        <taxon>Chordata</taxon>
        <taxon>Craniata</taxon>
        <taxon>Vertebrata</taxon>
        <taxon>Euteleostomi</taxon>
        <taxon>Actinopterygii</taxon>
        <taxon>Neopterygii</taxon>
        <taxon>Teleostei</taxon>
        <taxon>Anguilliformes</taxon>
        <taxon>Anguillidae</taxon>
        <taxon>Anguilla</taxon>
    </lineage>
</organism>
<feature type="transmembrane region" description="Helical" evidence="1">
    <location>
        <begin position="12"/>
        <end position="33"/>
    </location>
</feature>
<evidence type="ECO:0000313" key="2">
    <source>
        <dbReference type="EMBL" id="JAH35097.1"/>
    </source>
</evidence>
<proteinExistence type="predicted"/>
<keyword evidence="1" id="KW-1133">Transmembrane helix</keyword>
<sequence>MKRAENFQQFFIPVRIAYVKRFYTLFLLTIFTLGY</sequence>
<keyword evidence="1" id="KW-0812">Transmembrane</keyword>
<evidence type="ECO:0000256" key="1">
    <source>
        <dbReference type="SAM" id="Phobius"/>
    </source>
</evidence>
<name>A0A0E9S1L4_ANGAN</name>
<dbReference type="AlphaFoldDB" id="A0A0E9S1L4"/>
<dbReference type="EMBL" id="GBXM01073480">
    <property type="protein sequence ID" value="JAH35097.1"/>
    <property type="molecule type" value="Transcribed_RNA"/>
</dbReference>